<dbReference type="EMBL" id="JANPWB010000002">
    <property type="protein sequence ID" value="KAJ1204823.1"/>
    <property type="molecule type" value="Genomic_DNA"/>
</dbReference>
<proteinExistence type="predicted"/>
<sequence>MRMRLVRCRSIGRRRDKRQEGGPVDVSMSTKLQEVGEARRSVVPEIEVTGKAASFSMGTNLGTRVSGLGLRRFAVGRGHQKGGQFGDMAVQLKDRSSVKGQEHGTAGFTIIRALPNGEAGFGGKGGDVYRQTKSVYLLEIVEYLQVCSLLRLDGSQVLVLQGDILVSEVEAAIKALPSGKTAGKDAILLEFYKIFCDVLSLEFMHLIGHSDKGGDGISLVEFR</sequence>
<evidence type="ECO:0000313" key="1">
    <source>
        <dbReference type="EMBL" id="KAJ1204823.1"/>
    </source>
</evidence>
<name>A0AAV7VU56_PLEWA</name>
<keyword evidence="2" id="KW-1185">Reference proteome</keyword>
<reference evidence="1" key="1">
    <citation type="journal article" date="2022" name="bioRxiv">
        <title>Sequencing and chromosome-scale assembly of the giantPleurodeles waltlgenome.</title>
        <authorList>
            <person name="Brown T."/>
            <person name="Elewa A."/>
            <person name="Iarovenko S."/>
            <person name="Subramanian E."/>
            <person name="Araus A.J."/>
            <person name="Petzold A."/>
            <person name="Susuki M."/>
            <person name="Suzuki K.-i.T."/>
            <person name="Hayashi T."/>
            <person name="Toyoda A."/>
            <person name="Oliveira C."/>
            <person name="Osipova E."/>
            <person name="Leigh N.D."/>
            <person name="Simon A."/>
            <person name="Yun M.H."/>
        </authorList>
    </citation>
    <scope>NUCLEOTIDE SEQUENCE</scope>
    <source>
        <strain evidence="1">20211129_DDA</strain>
        <tissue evidence="1">Liver</tissue>
    </source>
</reference>
<protein>
    <submittedName>
        <fullName evidence="1">Uncharacterized protein</fullName>
    </submittedName>
</protein>
<dbReference type="AlphaFoldDB" id="A0AAV7VU56"/>
<comment type="caution">
    <text evidence="1">The sequence shown here is derived from an EMBL/GenBank/DDBJ whole genome shotgun (WGS) entry which is preliminary data.</text>
</comment>
<dbReference type="Proteomes" id="UP001066276">
    <property type="component" value="Chromosome 1_2"/>
</dbReference>
<accession>A0AAV7VU56</accession>
<organism evidence="1 2">
    <name type="scientific">Pleurodeles waltl</name>
    <name type="common">Iberian ribbed newt</name>
    <dbReference type="NCBI Taxonomy" id="8319"/>
    <lineage>
        <taxon>Eukaryota</taxon>
        <taxon>Metazoa</taxon>
        <taxon>Chordata</taxon>
        <taxon>Craniata</taxon>
        <taxon>Vertebrata</taxon>
        <taxon>Euteleostomi</taxon>
        <taxon>Amphibia</taxon>
        <taxon>Batrachia</taxon>
        <taxon>Caudata</taxon>
        <taxon>Salamandroidea</taxon>
        <taxon>Salamandridae</taxon>
        <taxon>Pleurodelinae</taxon>
        <taxon>Pleurodeles</taxon>
    </lineage>
</organism>
<gene>
    <name evidence="1" type="ORF">NDU88_000261</name>
</gene>
<evidence type="ECO:0000313" key="2">
    <source>
        <dbReference type="Proteomes" id="UP001066276"/>
    </source>
</evidence>